<feature type="compositionally biased region" description="Low complexity" evidence="1">
    <location>
        <begin position="113"/>
        <end position="128"/>
    </location>
</feature>
<gene>
    <name evidence="3" type="ORF">PMAYCL1PPCAC_03380</name>
</gene>
<keyword evidence="4" id="KW-1185">Reference proteome</keyword>
<keyword evidence="2" id="KW-0812">Transmembrane</keyword>
<name>A0AAN5C760_9BILA</name>
<evidence type="ECO:0000313" key="4">
    <source>
        <dbReference type="Proteomes" id="UP001328107"/>
    </source>
</evidence>
<dbReference type="AlphaFoldDB" id="A0AAN5C760"/>
<protein>
    <submittedName>
        <fullName evidence="3">Uncharacterized protein</fullName>
    </submittedName>
</protein>
<feature type="non-terminal residue" evidence="3">
    <location>
        <position position="172"/>
    </location>
</feature>
<feature type="region of interest" description="Disordered" evidence="1">
    <location>
        <begin position="83"/>
        <end position="133"/>
    </location>
</feature>
<dbReference type="Proteomes" id="UP001328107">
    <property type="component" value="Unassembled WGS sequence"/>
</dbReference>
<organism evidence="3 4">
    <name type="scientific">Pristionchus mayeri</name>
    <dbReference type="NCBI Taxonomy" id="1317129"/>
    <lineage>
        <taxon>Eukaryota</taxon>
        <taxon>Metazoa</taxon>
        <taxon>Ecdysozoa</taxon>
        <taxon>Nematoda</taxon>
        <taxon>Chromadorea</taxon>
        <taxon>Rhabditida</taxon>
        <taxon>Rhabditina</taxon>
        <taxon>Diplogasteromorpha</taxon>
        <taxon>Diplogasteroidea</taxon>
        <taxon>Neodiplogasteridae</taxon>
        <taxon>Pristionchus</taxon>
    </lineage>
</organism>
<evidence type="ECO:0000313" key="3">
    <source>
        <dbReference type="EMBL" id="GMR33185.1"/>
    </source>
</evidence>
<reference evidence="4" key="1">
    <citation type="submission" date="2022-10" db="EMBL/GenBank/DDBJ databases">
        <title>Genome assembly of Pristionchus species.</title>
        <authorList>
            <person name="Yoshida K."/>
            <person name="Sommer R.J."/>
        </authorList>
    </citation>
    <scope>NUCLEOTIDE SEQUENCE [LARGE SCALE GENOMIC DNA]</scope>
    <source>
        <strain evidence="4">RS5460</strain>
    </source>
</reference>
<keyword evidence="2" id="KW-1133">Transmembrane helix</keyword>
<feature type="compositionally biased region" description="Polar residues" evidence="1">
    <location>
        <begin position="83"/>
        <end position="93"/>
    </location>
</feature>
<evidence type="ECO:0000256" key="2">
    <source>
        <dbReference type="SAM" id="Phobius"/>
    </source>
</evidence>
<comment type="caution">
    <text evidence="3">The sequence shown here is derived from an EMBL/GenBank/DDBJ whole genome shotgun (WGS) entry which is preliminary data.</text>
</comment>
<proteinExistence type="predicted"/>
<feature type="non-terminal residue" evidence="3">
    <location>
        <position position="1"/>
    </location>
</feature>
<keyword evidence="2" id="KW-0472">Membrane</keyword>
<feature type="transmembrane region" description="Helical" evidence="2">
    <location>
        <begin position="12"/>
        <end position="30"/>
    </location>
</feature>
<dbReference type="EMBL" id="BTRK01000001">
    <property type="protein sequence ID" value="GMR33185.1"/>
    <property type="molecule type" value="Genomic_DNA"/>
</dbReference>
<accession>A0AAN5C760</accession>
<evidence type="ECO:0000256" key="1">
    <source>
        <dbReference type="SAM" id="MobiDB-lite"/>
    </source>
</evidence>
<sequence>EAQMRIIDRSEVIFALLTYLVTAVTALNVGDRFILDDSIASELEDWELRWLKDAVRRGKAIVSKGIQSNGDFDDDWESFAKSVQAQNARSASHPSPIPAAEPSFLGSFGGSSGPSISIGPPQSGGSASFVPSQLTPNQGNDGFFFGNMDPSMFMQPVIVQQAHSQQAPPPLQ</sequence>